<feature type="domain" description="Acyltransferase MbtK/IucB-like conserved" evidence="2">
    <location>
        <begin position="199"/>
        <end position="247"/>
    </location>
</feature>
<dbReference type="InterPro" id="IPR016181">
    <property type="entry name" value="Acyl_CoA_acyltransferase"/>
</dbReference>
<dbReference type="SMART" id="SM01006">
    <property type="entry name" value="AlcB"/>
    <property type="match status" value="1"/>
</dbReference>
<protein>
    <recommendedName>
        <fullName evidence="2">Acyltransferase MbtK/IucB-like conserved domain-containing protein</fullName>
    </recommendedName>
</protein>
<evidence type="ECO:0000313" key="3">
    <source>
        <dbReference type="EMBL" id="KAL0633939.1"/>
    </source>
</evidence>
<evidence type="ECO:0000259" key="2">
    <source>
        <dbReference type="SMART" id="SM01006"/>
    </source>
</evidence>
<dbReference type="PANTHER" id="PTHR31438">
    <property type="entry name" value="LYSINE N-ACYLTRANSFERASE C17G9.06C-RELATED"/>
    <property type="match status" value="1"/>
</dbReference>
<sequence>MTAQVLHLPDRSSMTVQSQPSGAIFSQYGSSWSVVINLHYPQLNSDKVQFLQHEVIVSEALSQLWKILYWYFQLPAPSPALISEKKGSPHGLWKVHFETGSGFFADPKFLEAAVASGMVSFSSSSPTAPLECYATRSSFWQVPPEPLLGWADRKPFTFPKPAEYMITNGVRHPVRPRPGVVGDLYTRWIPSLEQFLTFRLANTEKDAGLLHRWMNDPRVSEFWGEDGGDVEKTRGFLKRGLESQHCYPIIGSWDGEPFGYFEVYWVKEDALGKFVTDCDNWDRGVHCLVGEQKFRGPHRVGVWISSLVHYMFLNDPRTQAVMLEPRVDNEK</sequence>
<dbReference type="Proteomes" id="UP001447188">
    <property type="component" value="Unassembled WGS sequence"/>
</dbReference>
<proteinExistence type="inferred from homology"/>
<organism evidence="3 4">
    <name type="scientific">Discina gigas</name>
    <dbReference type="NCBI Taxonomy" id="1032678"/>
    <lineage>
        <taxon>Eukaryota</taxon>
        <taxon>Fungi</taxon>
        <taxon>Dikarya</taxon>
        <taxon>Ascomycota</taxon>
        <taxon>Pezizomycotina</taxon>
        <taxon>Pezizomycetes</taxon>
        <taxon>Pezizales</taxon>
        <taxon>Discinaceae</taxon>
        <taxon>Discina</taxon>
    </lineage>
</organism>
<gene>
    <name evidence="3" type="ORF">Q9L58_007121</name>
</gene>
<name>A0ABR3GDA3_9PEZI</name>
<dbReference type="PANTHER" id="PTHR31438:SF1">
    <property type="entry name" value="LYSINE N-ACYLTRANSFERASE C17G9.06C-RELATED"/>
    <property type="match status" value="1"/>
</dbReference>
<dbReference type="EMBL" id="JBBBZM010000108">
    <property type="protein sequence ID" value="KAL0633939.1"/>
    <property type="molecule type" value="Genomic_DNA"/>
</dbReference>
<reference evidence="3 4" key="1">
    <citation type="submission" date="2024-02" db="EMBL/GenBank/DDBJ databases">
        <title>Discinaceae phylogenomics.</title>
        <authorList>
            <person name="Dirks A.C."/>
            <person name="James T.Y."/>
        </authorList>
    </citation>
    <scope>NUCLEOTIDE SEQUENCE [LARGE SCALE GENOMIC DNA]</scope>
    <source>
        <strain evidence="3 4">ACD0624</strain>
    </source>
</reference>
<comment type="caution">
    <text evidence="3">The sequence shown here is derived from an EMBL/GenBank/DDBJ whole genome shotgun (WGS) entry which is preliminary data.</text>
</comment>
<evidence type="ECO:0000313" key="4">
    <source>
        <dbReference type="Proteomes" id="UP001447188"/>
    </source>
</evidence>
<keyword evidence="4" id="KW-1185">Reference proteome</keyword>
<dbReference type="Pfam" id="PF13523">
    <property type="entry name" value="Acetyltransf_8"/>
    <property type="match status" value="1"/>
</dbReference>
<evidence type="ECO:0000256" key="1">
    <source>
        <dbReference type="ARBA" id="ARBA00009893"/>
    </source>
</evidence>
<accession>A0ABR3GDA3</accession>
<comment type="similarity">
    <text evidence="1">Belongs to the lysine N-acyltransferase MbtK family.</text>
</comment>
<dbReference type="Gene3D" id="3.40.630.30">
    <property type="match status" value="1"/>
</dbReference>
<dbReference type="SUPFAM" id="SSF55729">
    <property type="entry name" value="Acyl-CoA N-acyltransferases (Nat)"/>
    <property type="match status" value="1"/>
</dbReference>
<dbReference type="InterPro" id="IPR019432">
    <property type="entry name" value="Acyltransferase_MbtK/IucB-like"/>
</dbReference>